<keyword evidence="5 8" id="KW-0689">Ribosomal protein</keyword>
<evidence type="ECO:0000256" key="10">
    <source>
        <dbReference type="RuleBase" id="RU003906"/>
    </source>
</evidence>
<accession>A0A2G6JAS4</accession>
<evidence type="ECO:0000313" key="12">
    <source>
        <dbReference type="Proteomes" id="UP000242733"/>
    </source>
</evidence>
<reference evidence="11 12" key="1">
    <citation type="submission" date="2017-10" db="EMBL/GenBank/DDBJ databases">
        <title>Novel microbial diversity and functional potential in the marine mammal oral microbiome.</title>
        <authorList>
            <person name="Dudek N.K."/>
            <person name="Sun C.L."/>
            <person name="Burstein D."/>
            <person name="Kantor R.S."/>
            <person name="Aliaga Goltsman D.S."/>
            <person name="Bik E.M."/>
            <person name="Thomas B.C."/>
            <person name="Banfield J.F."/>
            <person name="Relman D.A."/>
        </authorList>
    </citation>
    <scope>NUCLEOTIDE SEQUENCE [LARGE SCALE GENOMIC DNA]</scope>
    <source>
        <strain evidence="11">DOLJORAL78_49_30</strain>
    </source>
</reference>
<dbReference type="InterPro" id="IPR019926">
    <property type="entry name" value="Ribosomal_uL3_CS"/>
</dbReference>
<keyword evidence="2 8" id="KW-0488">Methylation</keyword>
<evidence type="ECO:0000256" key="8">
    <source>
        <dbReference type="HAMAP-Rule" id="MF_01325"/>
    </source>
</evidence>
<evidence type="ECO:0000256" key="7">
    <source>
        <dbReference type="ARBA" id="ARBA00035243"/>
    </source>
</evidence>
<dbReference type="PANTHER" id="PTHR11229:SF16">
    <property type="entry name" value="LARGE RIBOSOMAL SUBUNIT PROTEIN UL3C"/>
    <property type="match status" value="1"/>
</dbReference>
<gene>
    <name evidence="8" type="primary">rplC</name>
    <name evidence="11" type="ORF">CSA61_01970</name>
</gene>
<keyword evidence="4 8" id="KW-0694">RNA-binding</keyword>
<dbReference type="InterPro" id="IPR019927">
    <property type="entry name" value="Ribosomal_uL3_bac/org-type"/>
</dbReference>
<comment type="function">
    <text evidence="8 10">One of the primary rRNA binding proteins, it binds directly near the 3'-end of the 23S rRNA, where it nucleates assembly of the 50S subunit.</text>
</comment>
<protein>
    <recommendedName>
        <fullName evidence="7 8">Large ribosomal subunit protein uL3</fullName>
    </recommendedName>
</protein>
<dbReference type="FunFam" id="2.40.30.10:FF:000004">
    <property type="entry name" value="50S ribosomal protein L3"/>
    <property type="match status" value="1"/>
</dbReference>
<proteinExistence type="inferred from homology"/>
<organism evidence="11 12">
    <name type="scientific">Neptuniibacter caesariensis</name>
    <dbReference type="NCBI Taxonomy" id="207954"/>
    <lineage>
        <taxon>Bacteria</taxon>
        <taxon>Pseudomonadati</taxon>
        <taxon>Pseudomonadota</taxon>
        <taxon>Gammaproteobacteria</taxon>
        <taxon>Oceanospirillales</taxon>
        <taxon>Oceanospirillaceae</taxon>
        <taxon>Neptuniibacter</taxon>
    </lineage>
</organism>
<evidence type="ECO:0000256" key="4">
    <source>
        <dbReference type="ARBA" id="ARBA00022884"/>
    </source>
</evidence>
<dbReference type="Gene3D" id="2.40.30.10">
    <property type="entry name" value="Translation factors"/>
    <property type="match status" value="1"/>
</dbReference>
<dbReference type="NCBIfam" id="TIGR03625">
    <property type="entry name" value="L3_bact"/>
    <property type="match status" value="1"/>
</dbReference>
<dbReference type="PROSITE" id="PS00474">
    <property type="entry name" value="RIBOSOMAL_L3"/>
    <property type="match status" value="1"/>
</dbReference>
<evidence type="ECO:0000256" key="6">
    <source>
        <dbReference type="ARBA" id="ARBA00023274"/>
    </source>
</evidence>
<dbReference type="HAMAP" id="MF_01325_B">
    <property type="entry name" value="Ribosomal_uL3_B"/>
    <property type="match status" value="1"/>
</dbReference>
<dbReference type="InterPro" id="IPR009000">
    <property type="entry name" value="Transl_B-barrel_sf"/>
</dbReference>
<comment type="similarity">
    <text evidence="1 8 9">Belongs to the universal ribosomal protein uL3 family.</text>
</comment>
<dbReference type="GO" id="GO:0019843">
    <property type="term" value="F:rRNA binding"/>
    <property type="evidence" value="ECO:0007669"/>
    <property type="project" value="UniProtKB-UniRule"/>
</dbReference>
<dbReference type="SUPFAM" id="SSF50447">
    <property type="entry name" value="Translation proteins"/>
    <property type="match status" value="1"/>
</dbReference>
<evidence type="ECO:0000256" key="2">
    <source>
        <dbReference type="ARBA" id="ARBA00022481"/>
    </source>
</evidence>
<name>A0A2G6JAS4_NEPCE</name>
<comment type="caution">
    <text evidence="11">The sequence shown here is derived from an EMBL/GenBank/DDBJ whole genome shotgun (WGS) entry which is preliminary data.</text>
</comment>
<dbReference type="GO" id="GO:0022625">
    <property type="term" value="C:cytosolic large ribosomal subunit"/>
    <property type="evidence" value="ECO:0007669"/>
    <property type="project" value="TreeGrafter"/>
</dbReference>
<dbReference type="FunFam" id="3.30.160.810:FF:000001">
    <property type="entry name" value="50S ribosomal protein L3"/>
    <property type="match status" value="1"/>
</dbReference>
<dbReference type="GO" id="GO:0003735">
    <property type="term" value="F:structural constituent of ribosome"/>
    <property type="evidence" value="ECO:0007669"/>
    <property type="project" value="UniProtKB-UniRule"/>
</dbReference>
<dbReference type="Pfam" id="PF00297">
    <property type="entry name" value="Ribosomal_L3"/>
    <property type="match status" value="1"/>
</dbReference>
<feature type="modified residue" description="N5-methylglutamine" evidence="8">
    <location>
        <position position="151"/>
    </location>
</feature>
<dbReference type="InterPro" id="IPR000597">
    <property type="entry name" value="Ribosomal_uL3"/>
</dbReference>
<dbReference type="EMBL" id="PDSG01000006">
    <property type="protein sequence ID" value="PIE20513.1"/>
    <property type="molecule type" value="Genomic_DNA"/>
</dbReference>
<dbReference type="Proteomes" id="UP000242733">
    <property type="component" value="Unassembled WGS sequence"/>
</dbReference>
<evidence type="ECO:0000256" key="5">
    <source>
        <dbReference type="ARBA" id="ARBA00022980"/>
    </source>
</evidence>
<dbReference type="AlphaFoldDB" id="A0A2G6JAS4"/>
<comment type="PTM">
    <text evidence="8">Methylated by PrmB.</text>
</comment>
<dbReference type="Gene3D" id="3.30.160.810">
    <property type="match status" value="1"/>
</dbReference>
<evidence type="ECO:0000256" key="1">
    <source>
        <dbReference type="ARBA" id="ARBA00006540"/>
    </source>
</evidence>
<keyword evidence="3 8" id="KW-0699">rRNA-binding</keyword>
<evidence type="ECO:0000313" key="11">
    <source>
        <dbReference type="EMBL" id="PIE20513.1"/>
    </source>
</evidence>
<evidence type="ECO:0000256" key="9">
    <source>
        <dbReference type="RuleBase" id="RU003905"/>
    </source>
</evidence>
<sequence length="212" mass="22246">MTVGLIGRKAGMTRVFTEDGVSVPVTVIEVEPNRVTAVKTEETDGYTAVQVTTGAKKANRLSKPEAGNFAKAGVEAGRGLWEFRLSGGDEVNVGEELTVARFEAGQKVDVTGQSKGKGFQGGVKRWNFSMQDATHGNSLSHRAPGSIGQCQTPGRVWKGKKMAGQMGNVQVTVQTLEVVRVDAERNLLLIKGAVPGATGGDVIVKPAVKAGA</sequence>
<dbReference type="PANTHER" id="PTHR11229">
    <property type="entry name" value="50S RIBOSOMAL PROTEIN L3"/>
    <property type="match status" value="1"/>
</dbReference>
<comment type="subunit">
    <text evidence="8 10">Part of the 50S ribosomal subunit. Forms a cluster with proteins L14 and L19.</text>
</comment>
<keyword evidence="6 8" id="KW-0687">Ribonucleoprotein</keyword>
<evidence type="ECO:0000256" key="3">
    <source>
        <dbReference type="ARBA" id="ARBA00022730"/>
    </source>
</evidence>
<dbReference type="GO" id="GO:0006412">
    <property type="term" value="P:translation"/>
    <property type="evidence" value="ECO:0007669"/>
    <property type="project" value="UniProtKB-UniRule"/>
</dbReference>